<dbReference type="PANTHER" id="PTHR31956">
    <property type="entry name" value="NON-SPECIFIC PHOSPHOLIPASE C4-RELATED"/>
    <property type="match status" value="1"/>
</dbReference>
<feature type="signal peptide" evidence="3">
    <location>
        <begin position="1"/>
        <end position="23"/>
    </location>
</feature>
<feature type="chain" id="PRO_5001726759" description="Acid phosphatase" evidence="3">
    <location>
        <begin position="24"/>
        <end position="730"/>
    </location>
</feature>
<dbReference type="OrthoDB" id="5135119at2759"/>
<gene>
    <name evidence="4" type="ORF">LRAMOSA06690</name>
</gene>
<dbReference type="InterPro" id="IPR017850">
    <property type="entry name" value="Alkaline_phosphatase_core_sf"/>
</dbReference>
<keyword evidence="1" id="KW-0378">Hydrolase</keyword>
<proteinExistence type="predicted"/>
<organism evidence="4">
    <name type="scientific">Lichtheimia ramosa</name>
    <dbReference type="NCBI Taxonomy" id="688394"/>
    <lineage>
        <taxon>Eukaryota</taxon>
        <taxon>Fungi</taxon>
        <taxon>Fungi incertae sedis</taxon>
        <taxon>Mucoromycota</taxon>
        <taxon>Mucoromycotina</taxon>
        <taxon>Mucoromycetes</taxon>
        <taxon>Mucorales</taxon>
        <taxon>Lichtheimiaceae</taxon>
        <taxon>Lichtheimia</taxon>
    </lineage>
</organism>
<evidence type="ECO:0000256" key="1">
    <source>
        <dbReference type="ARBA" id="ARBA00022801"/>
    </source>
</evidence>
<sequence>MRLFSSFIALLPAAAMMLSTVSAAPTGAKTNKIVSGKDFDRIVIVVFENQDYEDAAADPYYSTLAEKHNGVQLTNFFGLTHPSQPNYVGMISGSTDGIHLDINSNVDRKSIVDLLEAKDISWKAYMEGYPGDCFQGKKNGTYYRKHNPFMSFTNISNSTRCNNIVNADQLDKDIANNQVPQFVYYTPDINNDGHDTSLEYASNWTKSWLEPRLKQNAFTENTLFVLTWDENKTWVVKKNQVLTVLLGPAVKRSSLTDGVKYDHYSILRTVEDNWELGNLGENDVDATPLILKDQAENGASGKIKNVVLLVMENRSFDRMAGWFKYSDQIDGLTGKEYNLEDPTNSSSTKIYATNKGLLKDPRDPPHEHEWVTQQLTGNGTTPTSAKLDDTPMSGFVASFVKQFPEVAGNETAMAQAMNGFDPSSIPITYELASNYTIFDRWFSSFPGSTMPNRMFVHSATSNGEMVTDGWKYIGGYSQRTIYHNLADAGIDWANYYQIIPSLLIFNKLRLGYLKNYHNWATFKSDAAEGKLPPMTFIDPAYFSIGECIPENDNHPPSDVAEGEKLLKEIYETLRASPQWNETLFIVTYDEHGGYYDHVPTPLKDIPNPDGKETDGFKFDRLGVRVPTLLISPWVEKGGVIHAPNGPTKNSEYEHSSIPATIKKLFNLPHYLTKRDAWAGTFEHAISLDKPRTDCPEKLSDPPAPVVDTKPDNKFDEAICDGLKKILQGES</sequence>
<evidence type="ECO:0000313" key="4">
    <source>
        <dbReference type="EMBL" id="CDS14521.1"/>
    </source>
</evidence>
<name>A0A077X3Z8_9FUNG</name>
<protein>
    <recommendedName>
        <fullName evidence="5">Acid phosphatase</fullName>
    </recommendedName>
</protein>
<dbReference type="EMBL" id="LK023386">
    <property type="protein sequence ID" value="CDS14521.1"/>
    <property type="molecule type" value="Genomic_DNA"/>
</dbReference>
<evidence type="ECO:0000256" key="2">
    <source>
        <dbReference type="SAM" id="MobiDB-lite"/>
    </source>
</evidence>
<dbReference type="Gene3D" id="3.40.720.10">
    <property type="entry name" value="Alkaline Phosphatase, subunit A"/>
    <property type="match status" value="3"/>
</dbReference>
<keyword evidence="3" id="KW-0732">Signal</keyword>
<feature type="region of interest" description="Disordered" evidence="2">
    <location>
        <begin position="690"/>
        <end position="712"/>
    </location>
</feature>
<dbReference type="Pfam" id="PF04185">
    <property type="entry name" value="Phosphoesterase"/>
    <property type="match status" value="2"/>
</dbReference>
<evidence type="ECO:0000256" key="3">
    <source>
        <dbReference type="SAM" id="SignalP"/>
    </source>
</evidence>
<reference evidence="4" key="1">
    <citation type="journal article" date="2014" name="Genome Announc.">
        <title>De novo whole-genome sequence and genome annotation of Lichtheimia ramosa.</title>
        <authorList>
            <person name="Linde J."/>
            <person name="Schwartze V."/>
            <person name="Binder U."/>
            <person name="Lass-Florl C."/>
            <person name="Voigt K."/>
            <person name="Horn F."/>
        </authorList>
    </citation>
    <scope>NUCLEOTIDE SEQUENCE</scope>
    <source>
        <strain evidence="4">JMRC FSU:6197</strain>
    </source>
</reference>
<dbReference type="GO" id="GO:0042578">
    <property type="term" value="F:phosphoric ester hydrolase activity"/>
    <property type="evidence" value="ECO:0007669"/>
    <property type="project" value="UniProtKB-ARBA"/>
</dbReference>
<dbReference type="SUPFAM" id="SSF53649">
    <property type="entry name" value="Alkaline phosphatase-like"/>
    <property type="match status" value="1"/>
</dbReference>
<feature type="compositionally biased region" description="Basic and acidic residues" evidence="2">
    <location>
        <begin position="690"/>
        <end position="699"/>
    </location>
</feature>
<dbReference type="PANTHER" id="PTHR31956:SF1">
    <property type="entry name" value="NON-SPECIFIC PHOSPHOLIPASE C1"/>
    <property type="match status" value="1"/>
</dbReference>
<accession>A0A077X3Z8</accession>
<evidence type="ECO:0008006" key="5">
    <source>
        <dbReference type="Google" id="ProtNLM"/>
    </source>
</evidence>
<dbReference type="GO" id="GO:0009395">
    <property type="term" value="P:phospholipid catabolic process"/>
    <property type="evidence" value="ECO:0007669"/>
    <property type="project" value="TreeGrafter"/>
</dbReference>
<dbReference type="InterPro" id="IPR007312">
    <property type="entry name" value="Phosphoesterase"/>
</dbReference>
<dbReference type="AlphaFoldDB" id="A0A077X3Z8"/>